<evidence type="ECO:0000313" key="2">
    <source>
        <dbReference type="WBParaSite" id="maker-uti_cns_0001121-snap-gene-0.11-mRNA-1"/>
    </source>
</evidence>
<dbReference type="AlphaFoldDB" id="A0A1I8G7W9"/>
<sequence>AEPADGNDEDGGDVGAGQVAAQLPLQLEDRLQARVAPCAGRAALRAVLHNGEVGCVELGNLHGAVQLHRVFQPVPLPLEQQVPRGVSVAADVHEARLRVHGKCLQLHLARELHGNLLRIQDLPVGLNSDQIVRLSHGVQVTLLSITEEQVWKPQVLLLGGDGDGLVVETEVFAMIPAQPRVLPELTQVHVQRKLHVDDVHLVDAENLHVDVHVGRILFYGAVRLLPASGHGPLVFVVAAEDVEHDAVHDVRVVGCGAAVRNLHPGQQNGQQNQEQPRWRHLGRLRRRLAASAGAIAGASDGG</sequence>
<proteinExistence type="predicted"/>
<reference evidence="2" key="1">
    <citation type="submission" date="2016-11" db="UniProtKB">
        <authorList>
            <consortium name="WormBaseParasite"/>
        </authorList>
    </citation>
    <scope>IDENTIFICATION</scope>
</reference>
<organism evidence="1 2">
    <name type="scientific">Macrostomum lignano</name>
    <dbReference type="NCBI Taxonomy" id="282301"/>
    <lineage>
        <taxon>Eukaryota</taxon>
        <taxon>Metazoa</taxon>
        <taxon>Spiralia</taxon>
        <taxon>Lophotrochozoa</taxon>
        <taxon>Platyhelminthes</taxon>
        <taxon>Rhabditophora</taxon>
        <taxon>Macrostomorpha</taxon>
        <taxon>Macrostomida</taxon>
        <taxon>Macrostomidae</taxon>
        <taxon>Macrostomum</taxon>
    </lineage>
</organism>
<dbReference type="WBParaSite" id="maker-uti_cns_0001121-snap-gene-0.11-mRNA-1">
    <property type="protein sequence ID" value="maker-uti_cns_0001121-snap-gene-0.11-mRNA-1"/>
    <property type="gene ID" value="maker-uti_cns_0001121-snap-gene-0.11"/>
</dbReference>
<protein>
    <submittedName>
        <fullName evidence="2">MMS1_N domain-containing protein</fullName>
    </submittedName>
</protein>
<name>A0A1I8G7W9_9PLAT</name>
<keyword evidence="1" id="KW-1185">Reference proteome</keyword>
<evidence type="ECO:0000313" key="1">
    <source>
        <dbReference type="Proteomes" id="UP000095280"/>
    </source>
</evidence>
<accession>A0A1I8G7W9</accession>
<dbReference type="Proteomes" id="UP000095280">
    <property type="component" value="Unplaced"/>
</dbReference>